<name>A0ABS4X5Q7_9MICO</name>
<reference evidence="1 2" key="1">
    <citation type="submission" date="2021-03" db="EMBL/GenBank/DDBJ databases">
        <title>Sequencing the genomes of 1000 actinobacteria strains.</title>
        <authorList>
            <person name="Klenk H.-P."/>
        </authorList>
    </citation>
    <scope>NUCLEOTIDE SEQUENCE [LARGE SCALE GENOMIC DNA]</scope>
    <source>
        <strain evidence="1 2">DSM 14566</strain>
    </source>
</reference>
<protein>
    <recommendedName>
        <fullName evidence="3">FtsK domain-containing protein</fullName>
    </recommendedName>
</protein>
<dbReference type="RefSeq" id="WP_209904484.1">
    <property type="nucleotide sequence ID" value="NZ_BAAAJW010000017.1"/>
</dbReference>
<organism evidence="1 2">
    <name type="scientific">Brachybacterium sacelli</name>
    <dbReference type="NCBI Taxonomy" id="173364"/>
    <lineage>
        <taxon>Bacteria</taxon>
        <taxon>Bacillati</taxon>
        <taxon>Actinomycetota</taxon>
        <taxon>Actinomycetes</taxon>
        <taxon>Micrococcales</taxon>
        <taxon>Dermabacteraceae</taxon>
        <taxon>Brachybacterium</taxon>
    </lineage>
</organism>
<evidence type="ECO:0000313" key="2">
    <source>
        <dbReference type="Proteomes" id="UP001519290"/>
    </source>
</evidence>
<accession>A0ABS4X5Q7</accession>
<evidence type="ECO:0000313" key="1">
    <source>
        <dbReference type="EMBL" id="MBP2383701.1"/>
    </source>
</evidence>
<evidence type="ECO:0008006" key="3">
    <source>
        <dbReference type="Google" id="ProtNLM"/>
    </source>
</evidence>
<dbReference type="Proteomes" id="UP001519290">
    <property type="component" value="Unassembled WGS sequence"/>
</dbReference>
<proteinExistence type="predicted"/>
<gene>
    <name evidence="1" type="ORF">JOF43_003690</name>
</gene>
<dbReference type="EMBL" id="JAGIOD010000002">
    <property type="protein sequence ID" value="MBP2383701.1"/>
    <property type="molecule type" value="Genomic_DNA"/>
</dbReference>
<dbReference type="SUPFAM" id="SSF52540">
    <property type="entry name" value="P-loop containing nucleoside triphosphate hydrolases"/>
    <property type="match status" value="1"/>
</dbReference>
<dbReference type="Gene3D" id="3.40.50.300">
    <property type="entry name" value="P-loop containing nucleotide triphosphate hydrolases"/>
    <property type="match status" value="1"/>
</dbReference>
<sequence>MPSTSDKKHARAVMDRHEGVKYTEALRFVTQLKEMRERIESRAAFGMDPIIEWDPKDPAWKNEEMRRFFALDESGTAGLDANPQPEKLDPLRTAVRGRIVDSATAKAHLEEQQKSLDDQAYVILDEWHELRGGVGAKVIEDAARRLREDAWHKQDLEKLRSSMLLQSPEDLGTEDMGPMILGAPAPGHGKRMDLLQRSLKARWASSTVTVGRDVDRDLPAMFVPLRNALVAGSAGSGATVACRMIAASALDQGFNLSIVDPKTPGEYAGIARRGHSRVKQLRDASSQSPTHAEVVAFVRSIEPGSARRPRLVIFDSILEHVVPTRSGGDADPDEVLPDPGRAGWLAHLFDLMEDPHTGVVLRAQQLRPSGAPKGMLERIGVRILMGTAATLHLATVFDVAGRATGDLPTPPPFGDARIRGEGLLWDGSTFRRFRVPWIAREEGSARQGL</sequence>
<keyword evidence="2" id="KW-1185">Reference proteome</keyword>
<dbReference type="InterPro" id="IPR027417">
    <property type="entry name" value="P-loop_NTPase"/>
</dbReference>
<comment type="caution">
    <text evidence="1">The sequence shown here is derived from an EMBL/GenBank/DDBJ whole genome shotgun (WGS) entry which is preliminary data.</text>
</comment>